<dbReference type="GO" id="GO:0032259">
    <property type="term" value="P:methylation"/>
    <property type="evidence" value="ECO:0007669"/>
    <property type="project" value="UniProtKB-KW"/>
</dbReference>
<dbReference type="GO" id="GO:0009307">
    <property type="term" value="P:DNA restriction-modification system"/>
    <property type="evidence" value="ECO:0007669"/>
    <property type="project" value="UniProtKB-KW"/>
</dbReference>
<reference evidence="10" key="1">
    <citation type="submission" date="2024-06" db="EMBL/GenBank/DDBJ databases">
        <authorList>
            <person name="Wu L."/>
        </authorList>
    </citation>
    <scope>NUCLEOTIDE SEQUENCE</scope>
    <source>
        <strain evidence="10">W17</strain>
    </source>
</reference>
<dbReference type="GO" id="GO:0008170">
    <property type="term" value="F:N-methyltransferase activity"/>
    <property type="evidence" value="ECO:0007669"/>
    <property type="project" value="InterPro"/>
</dbReference>
<dbReference type="EC" id="2.1.1.72" evidence="2"/>
<name>A0AAU7X3V1_9PSED</name>
<keyword evidence="3 10" id="KW-0489">Methyltransferase</keyword>
<comment type="similarity">
    <text evidence="1">Belongs to the N(4)/N(6)-methyltransferase family.</text>
</comment>
<dbReference type="Gene3D" id="3.40.50.150">
    <property type="entry name" value="Vaccinia Virus protein VP39"/>
    <property type="match status" value="1"/>
</dbReference>
<proteinExistence type="inferred from homology"/>
<dbReference type="GO" id="GO:0009007">
    <property type="term" value="F:site-specific DNA-methyltransferase (adenine-specific) activity"/>
    <property type="evidence" value="ECO:0007669"/>
    <property type="project" value="UniProtKB-EC"/>
</dbReference>
<evidence type="ECO:0000259" key="9">
    <source>
        <dbReference type="Pfam" id="PF02384"/>
    </source>
</evidence>
<organism evidence="10">
    <name type="scientific">Pseudomonas sp. W17</name>
    <dbReference type="NCBI Taxonomy" id="3144407"/>
    <lineage>
        <taxon>Bacteria</taxon>
        <taxon>Pseudomonadati</taxon>
        <taxon>Pseudomonadota</taxon>
        <taxon>Gammaproteobacteria</taxon>
        <taxon>Pseudomonadales</taxon>
        <taxon>Pseudomonadaceae</taxon>
        <taxon>Pseudomonas</taxon>
    </lineage>
</organism>
<evidence type="ECO:0000256" key="1">
    <source>
        <dbReference type="ARBA" id="ARBA00006594"/>
    </source>
</evidence>
<dbReference type="PRINTS" id="PR00507">
    <property type="entry name" value="N12N6MTFRASE"/>
</dbReference>
<dbReference type="InterPro" id="IPR029063">
    <property type="entry name" value="SAM-dependent_MTases_sf"/>
</dbReference>
<evidence type="ECO:0000256" key="8">
    <source>
        <dbReference type="SAM" id="Coils"/>
    </source>
</evidence>
<gene>
    <name evidence="10" type="ORF">ABCR88_16365</name>
</gene>
<keyword evidence="8" id="KW-0175">Coiled coil</keyword>
<feature type="coiled-coil region" evidence="8">
    <location>
        <begin position="544"/>
        <end position="578"/>
    </location>
</feature>
<keyword evidence="4" id="KW-0808">Transferase</keyword>
<accession>A0AAU7X3V1</accession>
<keyword evidence="6" id="KW-0680">Restriction system</keyword>
<dbReference type="GO" id="GO:0003677">
    <property type="term" value="F:DNA binding"/>
    <property type="evidence" value="ECO:0007669"/>
    <property type="project" value="InterPro"/>
</dbReference>
<dbReference type="EMBL" id="CP158490">
    <property type="protein sequence ID" value="XBY27338.1"/>
    <property type="molecule type" value="Genomic_DNA"/>
</dbReference>
<dbReference type="InterPro" id="IPR038333">
    <property type="entry name" value="T1MK-like_N_sf"/>
</dbReference>
<evidence type="ECO:0000256" key="2">
    <source>
        <dbReference type="ARBA" id="ARBA00011900"/>
    </source>
</evidence>
<sequence>MLPLEIKNKVASLWDLVSGAGLASSPYVALEQIACLIFLKHLDGIASADNEDGRSSVFQRLIPDEIAPPNKHRSFWKALLLHPDPGTYLNDQIFPWLRSLEMRIGKYSSLAERLGLNGMLSDAYFQLDPSKSQALTGLVHAIDELFPYPGQERPEGFLSGEVFEYLFTQGSTSSNIGPLVTARHITRFMVALLDPRPGHRIIDPAAGTAGFLVSAQQYMLSRHARLTAATQKKIHDGHSLVGIDLSHSLARIGWVNLLLHDIESPQCMQGNSLIIGGSQGAAEPWLNERYDFVLSDLPFGGRIDPQEAAGANYLPFYARDDQGKRSDKVELLFVWRALNLLQVGGSTALIIPQNLLVGRSQAQIDLRRELLSRHSVEAVILLPGAIFNPYTGIKAAILVVRKVADHQALATPHVAPPQTDAVWFYEVTQDGYSIDHKRKELPADADNDLFDAFVHFRRRQKDTRLWELSKERYFQASTEQDPYWASLQNVIERSSTQVKQWLVPVRRKLRGSEALLPNTLDPDCIEAKDWSLDIDDYKVIEQPKSAGENTALQLIDELEQLELKVIEQLRQLRDEIGEVQ</sequence>
<protein>
    <recommendedName>
        <fullName evidence="2">site-specific DNA-methyltransferase (adenine-specific)</fullName>
        <ecNumber evidence="2">2.1.1.72</ecNumber>
    </recommendedName>
</protein>
<dbReference type="InterPro" id="IPR003356">
    <property type="entry name" value="DNA_methylase_A-5"/>
</dbReference>
<dbReference type="InterPro" id="IPR051537">
    <property type="entry name" value="DNA_Adenine_Mtase"/>
</dbReference>
<dbReference type="AlphaFoldDB" id="A0AAU7X3V1"/>
<dbReference type="RefSeq" id="WP_350024112.1">
    <property type="nucleotide sequence ID" value="NZ_CP158490.1"/>
</dbReference>
<dbReference type="Pfam" id="PF02384">
    <property type="entry name" value="N6_Mtase"/>
    <property type="match status" value="1"/>
</dbReference>
<evidence type="ECO:0000313" key="10">
    <source>
        <dbReference type="EMBL" id="XBY27338.1"/>
    </source>
</evidence>
<evidence type="ECO:0000256" key="7">
    <source>
        <dbReference type="ARBA" id="ARBA00047942"/>
    </source>
</evidence>
<evidence type="ECO:0000256" key="3">
    <source>
        <dbReference type="ARBA" id="ARBA00022603"/>
    </source>
</evidence>
<dbReference type="Gene3D" id="1.20.1260.30">
    <property type="match status" value="1"/>
</dbReference>
<comment type="catalytic activity">
    <reaction evidence="7">
        <text>a 2'-deoxyadenosine in DNA + S-adenosyl-L-methionine = an N(6)-methyl-2'-deoxyadenosine in DNA + S-adenosyl-L-homocysteine + H(+)</text>
        <dbReference type="Rhea" id="RHEA:15197"/>
        <dbReference type="Rhea" id="RHEA-COMP:12418"/>
        <dbReference type="Rhea" id="RHEA-COMP:12419"/>
        <dbReference type="ChEBI" id="CHEBI:15378"/>
        <dbReference type="ChEBI" id="CHEBI:57856"/>
        <dbReference type="ChEBI" id="CHEBI:59789"/>
        <dbReference type="ChEBI" id="CHEBI:90615"/>
        <dbReference type="ChEBI" id="CHEBI:90616"/>
        <dbReference type="EC" id="2.1.1.72"/>
    </reaction>
</comment>
<dbReference type="PANTHER" id="PTHR42933:SF3">
    <property type="entry name" value="TYPE I RESTRICTION ENZYME MJAVIII METHYLASE SUBUNIT"/>
    <property type="match status" value="1"/>
</dbReference>
<dbReference type="PANTHER" id="PTHR42933">
    <property type="entry name" value="SLR6095 PROTEIN"/>
    <property type="match status" value="1"/>
</dbReference>
<dbReference type="REBASE" id="839685">
    <property type="entry name" value="M.PspsWORF16365P"/>
</dbReference>
<evidence type="ECO:0000256" key="4">
    <source>
        <dbReference type="ARBA" id="ARBA00022679"/>
    </source>
</evidence>
<keyword evidence="5" id="KW-0949">S-adenosyl-L-methionine</keyword>
<feature type="domain" description="DNA methylase adenine-specific" evidence="9">
    <location>
        <begin position="160"/>
        <end position="460"/>
    </location>
</feature>
<dbReference type="SUPFAM" id="SSF53335">
    <property type="entry name" value="S-adenosyl-L-methionine-dependent methyltransferases"/>
    <property type="match status" value="1"/>
</dbReference>
<evidence type="ECO:0000256" key="5">
    <source>
        <dbReference type="ARBA" id="ARBA00022691"/>
    </source>
</evidence>
<evidence type="ECO:0000256" key="6">
    <source>
        <dbReference type="ARBA" id="ARBA00022747"/>
    </source>
</evidence>